<dbReference type="WBParaSite" id="Gr19_v10_g10745.t2">
    <property type="protein sequence ID" value="Gr19_v10_g10745.t2"/>
    <property type="gene ID" value="Gr19_v10_g10745"/>
</dbReference>
<dbReference type="Gene3D" id="2.60.40.640">
    <property type="match status" value="1"/>
</dbReference>
<dbReference type="InterPro" id="IPR014752">
    <property type="entry name" value="Arrestin-like_C"/>
</dbReference>
<dbReference type="PANTHER" id="PTHR11188:SF176">
    <property type="entry name" value="ARRESTIN DOMAIN-CONTAINING PROTEIN 1"/>
    <property type="match status" value="1"/>
</dbReference>
<name>A0A914GTZ3_GLORO</name>
<dbReference type="AlphaFoldDB" id="A0A914GTZ3"/>
<feature type="compositionally biased region" description="Polar residues" evidence="1">
    <location>
        <begin position="558"/>
        <end position="568"/>
    </location>
</feature>
<dbReference type="GO" id="GO:0005737">
    <property type="term" value="C:cytoplasm"/>
    <property type="evidence" value="ECO:0007669"/>
    <property type="project" value="TreeGrafter"/>
</dbReference>
<dbReference type="GO" id="GO:0015031">
    <property type="term" value="P:protein transport"/>
    <property type="evidence" value="ECO:0007669"/>
    <property type="project" value="TreeGrafter"/>
</dbReference>
<reference evidence="3" key="1">
    <citation type="submission" date="2022-11" db="UniProtKB">
        <authorList>
            <consortium name="WormBaseParasite"/>
        </authorList>
    </citation>
    <scope>IDENTIFICATION</scope>
</reference>
<feature type="region of interest" description="Disordered" evidence="1">
    <location>
        <begin position="643"/>
        <end position="666"/>
    </location>
</feature>
<organism evidence="2 3">
    <name type="scientific">Globodera rostochiensis</name>
    <name type="common">Golden nematode worm</name>
    <name type="synonym">Heterodera rostochiensis</name>
    <dbReference type="NCBI Taxonomy" id="31243"/>
    <lineage>
        <taxon>Eukaryota</taxon>
        <taxon>Metazoa</taxon>
        <taxon>Ecdysozoa</taxon>
        <taxon>Nematoda</taxon>
        <taxon>Chromadorea</taxon>
        <taxon>Rhabditida</taxon>
        <taxon>Tylenchina</taxon>
        <taxon>Tylenchomorpha</taxon>
        <taxon>Tylenchoidea</taxon>
        <taxon>Heteroderidae</taxon>
        <taxon>Heteroderinae</taxon>
        <taxon>Globodera</taxon>
    </lineage>
</organism>
<evidence type="ECO:0000313" key="3">
    <source>
        <dbReference type="WBParaSite" id="Gr19_v10_g10745.t2"/>
    </source>
</evidence>
<accession>A0A914GTZ3</accession>
<sequence>MSAQLRQLTIELEEGDVCFAPGDVISGYIVIGVSQPANGAPPPYGADDGMAEQNQLEMIELKLRMHGTAKVKGRHKGNPAKELTDVALDLLGVGELRQCPDARQIQPGSEKLVKFELQLPAAGLCTSLESKSASVLYTLRVALVYRNFDNEIRRVNAVRGFTVVERFDLALLPDSYFEPTAHHLVKKFGLFSCTGGQLRLNFSIWRLENRTDRRVDKVAAVLQQVVVVHGSSKTDDLNLLDVSDIHEDNLALFVDQGTTLKIDRYFALPPLPPSSPRLLGELIIAPRRVGSIPARTVALDGTEPSALDENTAAAAKMDNKLHHHYLQQHRRSFSGSRRMSFGGTLPAAPGGLQHHFLRVFYQLSLRVKTGGVEVMEINVPIVIGSLPQRTANGLARSATFDVALSKPPRSALKAPPAPLPPTTCVPHNTFARAAHEVAVPPAVFRVGEEVGRPQALFMQSRKDACAKLGAPSEMYLCSKSQLTFTNKYPFYVNMPTSSKQSRKVSLLANAIRTENSFIAALRKEQSLVSEWKKRKDAEEKTRKMSTSVQKEKREMAPNSASSHPSDANLNGAPTIDLRGSVSTDTVLLQQPTQTTEPNASPPPTVTTVMPTLTIADFKPLTTTVGWTSKLAPAAAQLPPVETTAASNLRRGDSLGDLSGQTVGRIL</sequence>
<proteinExistence type="predicted"/>
<dbReference type="InterPro" id="IPR050357">
    <property type="entry name" value="Arrestin_domain-protein"/>
</dbReference>
<dbReference type="PANTHER" id="PTHR11188">
    <property type="entry name" value="ARRESTIN DOMAIN CONTAINING PROTEIN"/>
    <property type="match status" value="1"/>
</dbReference>
<feature type="region of interest" description="Disordered" evidence="1">
    <location>
        <begin position="531"/>
        <end position="570"/>
    </location>
</feature>
<evidence type="ECO:0000256" key="1">
    <source>
        <dbReference type="SAM" id="MobiDB-lite"/>
    </source>
</evidence>
<feature type="compositionally biased region" description="Basic and acidic residues" evidence="1">
    <location>
        <begin position="531"/>
        <end position="542"/>
    </location>
</feature>
<protein>
    <submittedName>
        <fullName evidence="3">Arrestin-like N-terminal domain-containing protein</fullName>
    </submittedName>
</protein>
<keyword evidence="2" id="KW-1185">Reference proteome</keyword>
<evidence type="ECO:0000313" key="2">
    <source>
        <dbReference type="Proteomes" id="UP000887572"/>
    </source>
</evidence>
<dbReference type="Proteomes" id="UP000887572">
    <property type="component" value="Unplaced"/>
</dbReference>